<proteinExistence type="predicted"/>
<dbReference type="GO" id="GO:0000724">
    <property type="term" value="P:double-strand break repair via homologous recombination"/>
    <property type="evidence" value="ECO:0007669"/>
    <property type="project" value="InterPro"/>
</dbReference>
<dbReference type="PANTHER" id="PTHR46644">
    <property type="entry name" value="DNA REPAIR PROTEIN XRCC2"/>
    <property type="match status" value="1"/>
</dbReference>
<dbReference type="GO" id="GO:0033063">
    <property type="term" value="C:Rad51B-Rad51C-Rad51D-XRCC2 complex"/>
    <property type="evidence" value="ECO:0007669"/>
    <property type="project" value="InterPro"/>
</dbReference>
<dbReference type="GO" id="GO:0000400">
    <property type="term" value="F:four-way junction DNA binding"/>
    <property type="evidence" value="ECO:0007669"/>
    <property type="project" value="TreeGrafter"/>
</dbReference>
<dbReference type="Gene3D" id="3.40.50.300">
    <property type="entry name" value="P-loop containing nucleotide triphosphate hydrolases"/>
    <property type="match status" value="1"/>
</dbReference>
<evidence type="ECO:0000313" key="3">
    <source>
        <dbReference type="Proteomes" id="UP000316270"/>
    </source>
</evidence>
<name>A0A517KYE0_9PEZI</name>
<dbReference type="CDD" id="cd19490">
    <property type="entry name" value="XRCC2"/>
    <property type="match status" value="1"/>
</dbReference>
<dbReference type="InterPro" id="IPR030547">
    <property type="entry name" value="XRCC2"/>
</dbReference>
<dbReference type="GO" id="GO:0005657">
    <property type="term" value="C:replication fork"/>
    <property type="evidence" value="ECO:0007669"/>
    <property type="project" value="InterPro"/>
</dbReference>
<protein>
    <recommendedName>
        <fullName evidence="1">Rad51-like C-terminal domain-containing protein</fullName>
    </recommendedName>
</protein>
<dbReference type="Pfam" id="PF08423">
    <property type="entry name" value="Rad51"/>
    <property type="match status" value="1"/>
</dbReference>
<dbReference type="GO" id="GO:0005815">
    <property type="term" value="C:microtubule organizing center"/>
    <property type="evidence" value="ECO:0007669"/>
    <property type="project" value="TreeGrafter"/>
</dbReference>
<evidence type="ECO:0000259" key="1">
    <source>
        <dbReference type="Pfam" id="PF08423"/>
    </source>
</evidence>
<dbReference type="GO" id="GO:0042148">
    <property type="term" value="P:DNA strand invasion"/>
    <property type="evidence" value="ECO:0007669"/>
    <property type="project" value="TreeGrafter"/>
</dbReference>
<dbReference type="InterPro" id="IPR013632">
    <property type="entry name" value="Rad51_C"/>
</dbReference>
<reference evidence="2 3" key="1">
    <citation type="submission" date="2019-07" db="EMBL/GenBank/DDBJ databases">
        <title>Finished genome of Venturia effusa.</title>
        <authorList>
            <person name="Young C.A."/>
            <person name="Cox M.P."/>
            <person name="Ganley A.R.D."/>
            <person name="David W.J."/>
        </authorList>
    </citation>
    <scope>NUCLEOTIDE SEQUENCE [LARGE SCALE GENOMIC DNA]</scope>
    <source>
        <strain evidence="3">albino</strain>
    </source>
</reference>
<organism evidence="2 3">
    <name type="scientific">Venturia effusa</name>
    <dbReference type="NCBI Taxonomy" id="50376"/>
    <lineage>
        <taxon>Eukaryota</taxon>
        <taxon>Fungi</taxon>
        <taxon>Dikarya</taxon>
        <taxon>Ascomycota</taxon>
        <taxon>Pezizomycotina</taxon>
        <taxon>Dothideomycetes</taxon>
        <taxon>Pleosporomycetidae</taxon>
        <taxon>Venturiales</taxon>
        <taxon>Venturiaceae</taxon>
        <taxon>Venturia</taxon>
    </lineage>
</organism>
<dbReference type="InterPro" id="IPR027417">
    <property type="entry name" value="P-loop_NTPase"/>
</dbReference>
<dbReference type="EMBL" id="CP042185">
    <property type="protein sequence ID" value="QDS68393.1"/>
    <property type="molecule type" value="Genomic_DNA"/>
</dbReference>
<dbReference type="STRING" id="50376.A0A517KYE0"/>
<gene>
    <name evidence="2" type="ORF">FKW77_010760</name>
</gene>
<dbReference type="AlphaFoldDB" id="A0A517KYE0"/>
<dbReference type="OrthoDB" id="420422at2759"/>
<sequence length="331" mass="36909">MSAADLGRRLLGASVEKNLGEVLSSFQLQCHQPYHLPALEKLFHIDSTSNHEGEHQPQSSSRKFPIIELCSEESGTGKTQLLYLITAIATLPEIHSDHDLGGRNSAIVIIDTEGRFDIQRLSDVMKGYILSRFAACTDIGDLVLRSLQHVHLYQPQDLASLIATLSSIRSYLLTEAERFRRPLHSVIVDSASAFYWQNRAELDENSTTTSANTISQIQNPYATLMHHLRILSQTFRCSIISTSHVFSSTSKETGERVLRTLPALWSSFPTTRLCLSRDPVRKFPIGVSAEEALREQAARMEAVRKAGFSACTFGGKRVFGFAVREEGIEME</sequence>
<feature type="domain" description="Rad51-like C-terminal" evidence="1">
    <location>
        <begin position="73"/>
        <end position="250"/>
    </location>
</feature>
<dbReference type="Proteomes" id="UP000316270">
    <property type="component" value="Chromosome 1"/>
</dbReference>
<keyword evidence="3" id="KW-1185">Reference proteome</keyword>
<evidence type="ECO:0000313" key="2">
    <source>
        <dbReference type="EMBL" id="QDS68393.1"/>
    </source>
</evidence>
<dbReference type="SUPFAM" id="SSF52540">
    <property type="entry name" value="P-loop containing nucleoside triphosphate hydrolases"/>
    <property type="match status" value="1"/>
</dbReference>
<dbReference type="PANTHER" id="PTHR46644:SF2">
    <property type="entry name" value="DNA REPAIR PROTEIN XRCC2"/>
    <property type="match status" value="1"/>
</dbReference>
<accession>A0A517KYE0</accession>